<evidence type="ECO:0000313" key="3">
    <source>
        <dbReference type="EMBL" id="MBB3112573.1"/>
    </source>
</evidence>
<sequence length="273" mass="28967">MKRKSILRTSAVLVLAAALVSACGSKEQNDVPSAPQASAPDDGVSGQAGGEVDNPAGQPVAASPESIRSFLSEADFKNGDIYLNGGKLHVNVVGLTAEIERQFAARFTADTYVLHDAKFSILELEAAQQKLMDSGLFDRYNIMGSSVDVINNQVSLDLPEENKDGVAVIEEALGKDIVAIHVAALGEPEIVGVITTVDTEGKRVLIQEEGSPEPNYWFSWQDDSMLENAAGKQAEFADFSVGTTVQIWSTGAVADSMPAQGTIRKMAIAPDSK</sequence>
<protein>
    <recommendedName>
        <fullName evidence="5">DUF3221 domain-containing protein</fullName>
    </recommendedName>
</protein>
<proteinExistence type="predicted"/>
<feature type="region of interest" description="Disordered" evidence="1">
    <location>
        <begin position="26"/>
        <end position="63"/>
    </location>
</feature>
<evidence type="ECO:0008006" key="5">
    <source>
        <dbReference type="Google" id="ProtNLM"/>
    </source>
</evidence>
<evidence type="ECO:0000256" key="1">
    <source>
        <dbReference type="SAM" id="MobiDB-lite"/>
    </source>
</evidence>
<dbReference type="AlphaFoldDB" id="A0A7W5FPT7"/>
<keyword evidence="4" id="KW-1185">Reference proteome</keyword>
<evidence type="ECO:0000256" key="2">
    <source>
        <dbReference type="SAM" id="SignalP"/>
    </source>
</evidence>
<keyword evidence="2" id="KW-0732">Signal</keyword>
<organism evidence="3 4">
    <name type="scientific">Paenibacillus phyllosphaerae</name>
    <dbReference type="NCBI Taxonomy" id="274593"/>
    <lineage>
        <taxon>Bacteria</taxon>
        <taxon>Bacillati</taxon>
        <taxon>Bacillota</taxon>
        <taxon>Bacilli</taxon>
        <taxon>Bacillales</taxon>
        <taxon>Paenibacillaceae</taxon>
        <taxon>Paenibacillus</taxon>
    </lineage>
</organism>
<dbReference type="PROSITE" id="PS51257">
    <property type="entry name" value="PROKAR_LIPOPROTEIN"/>
    <property type="match status" value="1"/>
</dbReference>
<feature type="signal peptide" evidence="2">
    <location>
        <begin position="1"/>
        <end position="22"/>
    </location>
</feature>
<accession>A0A7W5FPT7</accession>
<comment type="caution">
    <text evidence="3">The sequence shown here is derived from an EMBL/GenBank/DDBJ whole genome shotgun (WGS) entry which is preliminary data.</text>
</comment>
<dbReference type="EMBL" id="JACHXK010000013">
    <property type="protein sequence ID" value="MBB3112573.1"/>
    <property type="molecule type" value="Genomic_DNA"/>
</dbReference>
<dbReference type="Proteomes" id="UP000570361">
    <property type="component" value="Unassembled WGS sequence"/>
</dbReference>
<evidence type="ECO:0000313" key="4">
    <source>
        <dbReference type="Proteomes" id="UP000570361"/>
    </source>
</evidence>
<feature type="chain" id="PRO_5039672065" description="DUF3221 domain-containing protein" evidence="2">
    <location>
        <begin position="23"/>
        <end position="273"/>
    </location>
</feature>
<dbReference type="RefSeq" id="WP_183602694.1">
    <property type="nucleotide sequence ID" value="NZ_JACHXK010000013.1"/>
</dbReference>
<name>A0A7W5FPT7_9BACL</name>
<reference evidence="3 4" key="1">
    <citation type="submission" date="2020-08" db="EMBL/GenBank/DDBJ databases">
        <title>Genomic Encyclopedia of Type Strains, Phase III (KMG-III): the genomes of soil and plant-associated and newly described type strains.</title>
        <authorList>
            <person name="Whitman W."/>
        </authorList>
    </citation>
    <scope>NUCLEOTIDE SEQUENCE [LARGE SCALE GENOMIC DNA]</scope>
    <source>
        <strain evidence="3 4">CECT 5862</strain>
    </source>
</reference>
<gene>
    <name evidence="3" type="ORF">FHS18_004674</name>
</gene>